<reference evidence="5" key="1">
    <citation type="submission" date="2021-11" db="EMBL/GenBank/DDBJ databases">
        <title>Purpureocillium_takamizusanense_genome.</title>
        <authorList>
            <person name="Nguyen N.-H."/>
        </authorList>
    </citation>
    <scope>NUCLEOTIDE SEQUENCE</scope>
    <source>
        <strain evidence="5">PT3</strain>
    </source>
</reference>
<dbReference type="GO" id="GO:0003677">
    <property type="term" value="F:DNA binding"/>
    <property type="evidence" value="ECO:0007669"/>
    <property type="project" value="InterPro"/>
</dbReference>
<name>A0A9Q8QT39_9HYPO</name>
<dbReference type="PANTHER" id="PTHR31001:SF90">
    <property type="entry name" value="CENTROMERE DNA-BINDING PROTEIN COMPLEX CBF3 SUBUNIT B"/>
    <property type="match status" value="1"/>
</dbReference>
<dbReference type="GO" id="GO:0008270">
    <property type="term" value="F:zinc ion binding"/>
    <property type="evidence" value="ECO:0007669"/>
    <property type="project" value="InterPro"/>
</dbReference>
<evidence type="ECO:0000256" key="3">
    <source>
        <dbReference type="SAM" id="MobiDB-lite"/>
    </source>
</evidence>
<dbReference type="GeneID" id="72072586"/>
<evidence type="ECO:0000313" key="6">
    <source>
        <dbReference type="Proteomes" id="UP000829364"/>
    </source>
</evidence>
<dbReference type="InterPro" id="IPR007219">
    <property type="entry name" value="XnlR_reg_dom"/>
</dbReference>
<evidence type="ECO:0000256" key="1">
    <source>
        <dbReference type="ARBA" id="ARBA00004123"/>
    </source>
</evidence>
<proteinExistence type="predicted"/>
<dbReference type="KEGG" id="ptkz:JDV02_010643"/>
<sequence length="630" mass="68645">MQSQTLRSNGDVEGRLQRLERAVFAAAVSNAGVLPPRPGAPLCRFDAYTPFGFKLPSVPVSRNSDGEAVPYATQLSIKLPPFVGAIQLFEHFTQICQPNWGVLHIPSTRALLSRTYQSQETGEPIAIADLLLLFSIFAAAAFNWTPSLLETFKSTPADAKAVFTSFNALALSVLDNDVSPVRPSTTALAALSNLAHLSTNSRGLSDNVLLLRVRCLLMARSMGVDRLDTRKSREERARKGCNEIELQVQRRVWWNLVGFDWLNAFPGSSHEGTYMIQPRHMNVGLPSNAPDELITEDKAVDLPLDTPTPMSAFIYRVKLAEVCRNAVDALPSALHDTEDADYSVVMDLDTAFNDYLRDLPWFFRLDASSMKQSTQACTEQPMLAVHRVGLNFSAQIRLCRLHRPYHLLMADSSNDPRHAYSRTACVRAAHTVLELRRAMDDIGTRVGVQPARSWIVMQHVFIAALILATDVSRDPDRAGGPDARRAKVLAACKVLERSTEEASGALMDGVQKNLQTLMAALREKRDPASVQRPASSAATTARRPSSRAAAAAATAADDAGQGIVSRGSGGNVNPGGATLPEAMQGLEGTGSSDDGSLDQLWSDFLHVAPQLDVPQWDLLLDDIELPSFAL</sequence>
<dbReference type="CDD" id="cd12148">
    <property type="entry name" value="fungal_TF_MHR"/>
    <property type="match status" value="1"/>
</dbReference>
<feature type="compositionally biased region" description="Low complexity" evidence="3">
    <location>
        <begin position="532"/>
        <end position="559"/>
    </location>
</feature>
<dbReference type="Proteomes" id="UP000829364">
    <property type="component" value="Chromosome 13"/>
</dbReference>
<keyword evidence="6" id="KW-1185">Reference proteome</keyword>
<feature type="region of interest" description="Disordered" evidence="3">
    <location>
        <begin position="523"/>
        <end position="594"/>
    </location>
</feature>
<dbReference type="EMBL" id="CP086366">
    <property type="protein sequence ID" value="UNI24927.1"/>
    <property type="molecule type" value="Genomic_DNA"/>
</dbReference>
<dbReference type="Pfam" id="PF04082">
    <property type="entry name" value="Fungal_trans"/>
    <property type="match status" value="1"/>
</dbReference>
<feature type="domain" description="Xylanolytic transcriptional activator regulatory" evidence="4">
    <location>
        <begin position="91"/>
        <end position="318"/>
    </location>
</feature>
<dbReference type="PANTHER" id="PTHR31001">
    <property type="entry name" value="UNCHARACTERIZED TRANSCRIPTIONAL REGULATORY PROTEIN"/>
    <property type="match status" value="1"/>
</dbReference>
<organism evidence="5 6">
    <name type="scientific">Purpureocillium takamizusanense</name>
    <dbReference type="NCBI Taxonomy" id="2060973"/>
    <lineage>
        <taxon>Eukaryota</taxon>
        <taxon>Fungi</taxon>
        <taxon>Dikarya</taxon>
        <taxon>Ascomycota</taxon>
        <taxon>Pezizomycotina</taxon>
        <taxon>Sordariomycetes</taxon>
        <taxon>Hypocreomycetidae</taxon>
        <taxon>Hypocreales</taxon>
        <taxon>Ophiocordycipitaceae</taxon>
        <taxon>Purpureocillium</taxon>
    </lineage>
</organism>
<dbReference type="InterPro" id="IPR050613">
    <property type="entry name" value="Sec_Metabolite_Reg"/>
</dbReference>
<gene>
    <name evidence="5" type="ORF">JDV02_010643</name>
</gene>
<dbReference type="GO" id="GO:0005634">
    <property type="term" value="C:nucleus"/>
    <property type="evidence" value="ECO:0007669"/>
    <property type="project" value="UniProtKB-SubCell"/>
</dbReference>
<dbReference type="GO" id="GO:0006351">
    <property type="term" value="P:DNA-templated transcription"/>
    <property type="evidence" value="ECO:0007669"/>
    <property type="project" value="InterPro"/>
</dbReference>
<evidence type="ECO:0000256" key="2">
    <source>
        <dbReference type="ARBA" id="ARBA00023242"/>
    </source>
</evidence>
<keyword evidence="2" id="KW-0539">Nucleus</keyword>
<protein>
    <recommendedName>
        <fullName evidence="4">Xylanolytic transcriptional activator regulatory domain-containing protein</fullName>
    </recommendedName>
</protein>
<comment type="subcellular location">
    <subcellularLocation>
        <location evidence="1">Nucleus</location>
    </subcellularLocation>
</comment>
<accession>A0A9Q8QT39</accession>
<dbReference type="RefSeq" id="XP_047848408.1">
    <property type="nucleotide sequence ID" value="XM_047992394.1"/>
</dbReference>
<evidence type="ECO:0000259" key="4">
    <source>
        <dbReference type="Pfam" id="PF04082"/>
    </source>
</evidence>
<dbReference type="AlphaFoldDB" id="A0A9Q8QT39"/>
<evidence type="ECO:0000313" key="5">
    <source>
        <dbReference type="EMBL" id="UNI24927.1"/>
    </source>
</evidence>
<dbReference type="OrthoDB" id="3014581at2759"/>